<keyword evidence="1" id="KW-1133">Transmembrane helix</keyword>
<keyword evidence="5" id="KW-1185">Reference proteome</keyword>
<reference evidence="4" key="3">
    <citation type="submission" date="2015-04" db="UniProtKB">
        <authorList>
            <consortium name="EnsemblPlants"/>
        </authorList>
    </citation>
    <scope>IDENTIFICATION</scope>
    <source>
        <strain evidence="4">cv. Jemalong A17</strain>
    </source>
</reference>
<reference evidence="3 5" key="1">
    <citation type="journal article" date="2011" name="Nature">
        <title>The Medicago genome provides insight into the evolution of rhizobial symbioses.</title>
        <authorList>
            <person name="Young N.D."/>
            <person name="Debelle F."/>
            <person name="Oldroyd G.E."/>
            <person name="Geurts R."/>
            <person name="Cannon S.B."/>
            <person name="Udvardi M.K."/>
            <person name="Benedito V.A."/>
            <person name="Mayer K.F."/>
            <person name="Gouzy J."/>
            <person name="Schoof H."/>
            <person name="Van de Peer Y."/>
            <person name="Proost S."/>
            <person name="Cook D.R."/>
            <person name="Meyers B.C."/>
            <person name="Spannagl M."/>
            <person name="Cheung F."/>
            <person name="De Mita S."/>
            <person name="Krishnakumar V."/>
            <person name="Gundlach H."/>
            <person name="Zhou S."/>
            <person name="Mudge J."/>
            <person name="Bharti A.K."/>
            <person name="Murray J.D."/>
            <person name="Naoumkina M.A."/>
            <person name="Rosen B."/>
            <person name="Silverstein K.A."/>
            <person name="Tang H."/>
            <person name="Rombauts S."/>
            <person name="Zhao P.X."/>
            <person name="Zhou P."/>
            <person name="Barbe V."/>
            <person name="Bardou P."/>
            <person name="Bechner M."/>
            <person name="Bellec A."/>
            <person name="Berger A."/>
            <person name="Berges H."/>
            <person name="Bidwell S."/>
            <person name="Bisseling T."/>
            <person name="Choisne N."/>
            <person name="Couloux A."/>
            <person name="Denny R."/>
            <person name="Deshpande S."/>
            <person name="Dai X."/>
            <person name="Doyle J.J."/>
            <person name="Dudez A.M."/>
            <person name="Farmer A.D."/>
            <person name="Fouteau S."/>
            <person name="Franken C."/>
            <person name="Gibelin C."/>
            <person name="Gish J."/>
            <person name="Goldstein S."/>
            <person name="Gonzalez A.J."/>
            <person name="Green P.J."/>
            <person name="Hallab A."/>
            <person name="Hartog M."/>
            <person name="Hua A."/>
            <person name="Humphray S.J."/>
            <person name="Jeong D.H."/>
            <person name="Jing Y."/>
            <person name="Jocker A."/>
            <person name="Kenton S.M."/>
            <person name="Kim D.J."/>
            <person name="Klee K."/>
            <person name="Lai H."/>
            <person name="Lang C."/>
            <person name="Lin S."/>
            <person name="Macmil S.L."/>
            <person name="Magdelenat G."/>
            <person name="Matthews L."/>
            <person name="McCorrison J."/>
            <person name="Monaghan E.L."/>
            <person name="Mun J.H."/>
            <person name="Najar F.Z."/>
            <person name="Nicholson C."/>
            <person name="Noirot C."/>
            <person name="O'Bleness M."/>
            <person name="Paule C.R."/>
            <person name="Poulain J."/>
            <person name="Prion F."/>
            <person name="Qin B."/>
            <person name="Qu C."/>
            <person name="Retzel E.F."/>
            <person name="Riddle C."/>
            <person name="Sallet E."/>
            <person name="Samain S."/>
            <person name="Samson N."/>
            <person name="Sanders I."/>
            <person name="Saurat O."/>
            <person name="Scarpelli C."/>
            <person name="Schiex T."/>
            <person name="Segurens B."/>
            <person name="Severin A.J."/>
            <person name="Sherrier D.J."/>
            <person name="Shi R."/>
            <person name="Sims S."/>
            <person name="Singer S.R."/>
            <person name="Sinharoy S."/>
            <person name="Sterck L."/>
            <person name="Viollet A."/>
            <person name="Wang B.B."/>
            <person name="Wang K."/>
            <person name="Wang M."/>
            <person name="Wang X."/>
            <person name="Warfsmann J."/>
            <person name="Weissenbach J."/>
            <person name="White D.D."/>
            <person name="White J.D."/>
            <person name="Wiley G.B."/>
            <person name="Wincker P."/>
            <person name="Xing Y."/>
            <person name="Yang L."/>
            <person name="Yao Z."/>
            <person name="Ying F."/>
            <person name="Zhai J."/>
            <person name="Zhou L."/>
            <person name="Zuber A."/>
            <person name="Denarie J."/>
            <person name="Dixon R.A."/>
            <person name="May G.D."/>
            <person name="Schwartz D.C."/>
            <person name="Rogers J."/>
            <person name="Quetier F."/>
            <person name="Town C.D."/>
            <person name="Roe B.A."/>
        </authorList>
    </citation>
    <scope>NUCLEOTIDE SEQUENCE [LARGE SCALE GENOMIC DNA]</scope>
    <source>
        <strain evidence="3">A17</strain>
        <strain evidence="4 5">cv. Jemalong A17</strain>
    </source>
</reference>
<dbReference type="GO" id="GO:0046872">
    <property type="term" value="F:metal ion binding"/>
    <property type="evidence" value="ECO:0007669"/>
    <property type="project" value="InterPro"/>
</dbReference>
<feature type="domain" description="Late nodulin" evidence="2">
    <location>
        <begin position="1"/>
        <end position="56"/>
    </location>
</feature>
<feature type="transmembrane region" description="Helical" evidence="1">
    <location>
        <begin position="7"/>
        <end position="32"/>
    </location>
</feature>
<name>G7L295_MEDTR</name>
<dbReference type="InterPro" id="IPR009810">
    <property type="entry name" value="Nodulin_late_dom"/>
</dbReference>
<evidence type="ECO:0000259" key="2">
    <source>
        <dbReference type="Pfam" id="PF07127"/>
    </source>
</evidence>
<dbReference type="AlphaFoldDB" id="G7L295"/>
<dbReference type="HOGENOM" id="CLU_181053_7_0_1"/>
<organism evidence="3 5">
    <name type="scientific">Medicago truncatula</name>
    <name type="common">Barrel medic</name>
    <name type="synonym">Medicago tribuloides</name>
    <dbReference type="NCBI Taxonomy" id="3880"/>
    <lineage>
        <taxon>Eukaryota</taxon>
        <taxon>Viridiplantae</taxon>
        <taxon>Streptophyta</taxon>
        <taxon>Embryophyta</taxon>
        <taxon>Tracheophyta</taxon>
        <taxon>Spermatophyta</taxon>
        <taxon>Magnoliopsida</taxon>
        <taxon>eudicotyledons</taxon>
        <taxon>Gunneridae</taxon>
        <taxon>Pentapetalae</taxon>
        <taxon>rosids</taxon>
        <taxon>fabids</taxon>
        <taxon>Fabales</taxon>
        <taxon>Fabaceae</taxon>
        <taxon>Papilionoideae</taxon>
        <taxon>50 kb inversion clade</taxon>
        <taxon>NPAAA clade</taxon>
        <taxon>Hologalegina</taxon>
        <taxon>IRL clade</taxon>
        <taxon>Trifolieae</taxon>
        <taxon>Medicago</taxon>
    </lineage>
</organism>
<proteinExistence type="predicted"/>
<evidence type="ECO:0000313" key="3">
    <source>
        <dbReference type="EMBL" id="AES78369.1"/>
    </source>
</evidence>
<dbReference type="EnsemblPlants" id="AES78369">
    <property type="protein sequence ID" value="AES78369"/>
    <property type="gene ID" value="MTR_7g028310"/>
</dbReference>
<evidence type="ECO:0000256" key="1">
    <source>
        <dbReference type="SAM" id="Phobius"/>
    </source>
</evidence>
<gene>
    <name evidence="3" type="ordered locus">MTR_7g028310</name>
</gene>
<evidence type="ECO:0000313" key="4">
    <source>
        <dbReference type="EnsemblPlants" id="AES78369"/>
    </source>
</evidence>
<dbReference type="Proteomes" id="UP000002051">
    <property type="component" value="Unassembled WGS sequence"/>
</dbReference>
<keyword evidence="1" id="KW-0472">Membrane</keyword>
<evidence type="ECO:0000313" key="5">
    <source>
        <dbReference type="Proteomes" id="UP000002051"/>
    </source>
</evidence>
<accession>G7L295</accession>
<keyword evidence="1" id="KW-0812">Transmembrane</keyword>
<reference evidence="3 5" key="2">
    <citation type="journal article" date="2014" name="BMC Genomics">
        <title>An improved genome release (version Mt4.0) for the model legume Medicago truncatula.</title>
        <authorList>
            <person name="Tang H."/>
            <person name="Krishnakumar V."/>
            <person name="Bidwell S."/>
            <person name="Rosen B."/>
            <person name="Chan A."/>
            <person name="Zhou S."/>
            <person name="Gentzbittel L."/>
            <person name="Childs K.L."/>
            <person name="Yandell M."/>
            <person name="Gundlach H."/>
            <person name="Mayer K.F."/>
            <person name="Schwartz D.C."/>
            <person name="Town C.D."/>
        </authorList>
    </citation>
    <scope>GENOME REANNOTATION</scope>
    <source>
        <strain evidence="4 5">cv. Jemalong A17</strain>
    </source>
</reference>
<protein>
    <submittedName>
        <fullName evidence="3">Late nodulin</fullName>
    </submittedName>
</protein>
<dbReference type="Pfam" id="PF07127">
    <property type="entry name" value="Nodulin_late"/>
    <property type="match status" value="1"/>
</dbReference>
<dbReference type="EMBL" id="CM001223">
    <property type="protein sequence ID" value="AES78369.1"/>
    <property type="molecule type" value="Genomic_DNA"/>
</dbReference>
<dbReference type="PaxDb" id="3880-AES78369"/>
<sequence>MAETLKIVYIVILLGFLCLVVVDGISVLGYVITSDCYTTFMFAPERLYKCVKGYCYEVRERLL</sequence>